<dbReference type="InterPro" id="IPR003961">
    <property type="entry name" value="FN3_dom"/>
</dbReference>
<dbReference type="InterPro" id="IPR013783">
    <property type="entry name" value="Ig-like_fold"/>
</dbReference>
<dbReference type="Pfam" id="PF19081">
    <property type="entry name" value="Ig_7"/>
    <property type="match status" value="1"/>
</dbReference>
<dbReference type="EMBL" id="FSRQ01000003">
    <property type="protein sequence ID" value="SIO29683.1"/>
    <property type="molecule type" value="Genomic_DNA"/>
</dbReference>
<accession>A0A1N6ICE9</accession>
<dbReference type="AlphaFoldDB" id="A0A1N6ICE9"/>
<keyword evidence="1 2" id="KW-0732">Signal</keyword>
<dbReference type="RefSeq" id="WP_084550694.1">
    <property type="nucleotide sequence ID" value="NZ_FSRQ01000003.1"/>
</dbReference>
<dbReference type="Pfam" id="PF00041">
    <property type="entry name" value="fn3"/>
    <property type="match status" value="1"/>
</dbReference>
<feature type="chain" id="PRO_5013042968" evidence="2">
    <location>
        <begin position="19"/>
        <end position="1239"/>
    </location>
</feature>
<evidence type="ECO:0000256" key="2">
    <source>
        <dbReference type="SAM" id="SignalP"/>
    </source>
</evidence>
<dbReference type="InterPro" id="IPR036116">
    <property type="entry name" value="FN3_sf"/>
</dbReference>
<dbReference type="InterPro" id="IPR044023">
    <property type="entry name" value="Ig_7"/>
</dbReference>
<dbReference type="SMART" id="SM00060">
    <property type="entry name" value="FN3"/>
    <property type="match status" value="3"/>
</dbReference>
<reference evidence="5" key="1">
    <citation type="submission" date="2016-12" db="EMBL/GenBank/DDBJ databases">
        <authorList>
            <person name="Varghese N."/>
            <person name="Submissions S."/>
        </authorList>
    </citation>
    <scope>NUCLEOTIDE SEQUENCE [LARGE SCALE GENOMIC DNA]</scope>
    <source>
        <strain evidence="5">DSM 16779</strain>
    </source>
</reference>
<name>A0A1N6ICE9_9FLAO</name>
<dbReference type="Proteomes" id="UP000184782">
    <property type="component" value="Unassembled WGS sequence"/>
</dbReference>
<dbReference type="PROSITE" id="PS50853">
    <property type="entry name" value="FN3"/>
    <property type="match status" value="1"/>
</dbReference>
<sequence>MKKFLLTCMLALTAGAYAQVGPPSAVNPNANNGYGFAQSSGTYTPLSAGRTIWQSGSALSTDGISSLVTIPSFKYNGKTYNSVFISNNGFITFGTTPSLATTTTGLSADTSAPNTIEGAIAGFSANLVNANTTTSEIAYETVGSKFVVQFTDLKLSGGSAAQLLNFQIQLNSSNNSIAIVYGTCASGSANATGQIGLKGAEASDVNNRVGTDWTSTAVGTAATSIVTLGTTGGTTIPASGLTFTYSPGTWIAAPTTYATIPFTENFSTWANGNSTLDLPNASYWRTWPSRGDNSWRQSDISLSGFTSASGWNSVGGTATVASPATEPTARFHSYNCLYVSGYMDLYVNLSGSSGDRLLTFNYINPTGSDVLQIQLSTDGGSTFTNIGSPLGVQAAWATKDFVLPSTSSTAILRFLATGDNGSDDIYVDNVNITINTTPPACTTITAPLNNATGVVITPTITWASSVGTSSYKINLGTIPGGTDILNGFNVGNVLTYTIPTATPLLYGKLYYVTILPTNANGTATGCTEFSFTTKNLNCPSVTAPASAATGVSTTPTFTWSTVTDATGYKLTIGTTAGGNNVLNAFDLGNVTTYTLPTPLAIGTKYFYTINAYNSYNSSLSCTERNFTTAGCATVSAPAAAATGVSVTPTFTWATAAGVTGYKLTIGTTVGGNNILNAFDVGNVTTYTLPTSLALGTKYYYTLNSYDASNTTAGCTERNFTTITACPTVSAPASAATGVSVTPTFTWATNANATGYKITIGTTSGGNDVLNAFDVGNVLTYTLPTPLNNGVKYFYTISGYNATSTSLGCSERNFTTVVTCFTPTALAITGSGITTSGATATWTAPSTVPSNGYEVYYSASSTAPTFTTPLNATNSVTSSTTSASISGLSPSTSYYVWVRSVCSGPDRSSWTSLVSFVTLCQPPALLSTTGATVCPNTSATLSATADAGAIINWYNGMSGGASVGTGTSFTTPVLSTTTTYYADASYVNNSAGQARATYATVSATDAYDYGLVFDATRAFRLNSVKVFLERNATTNLVVNLTNSTGTVLQTITIPAANLPTGGTTTTPVSYTIVLGWDINVGTGYRLMANSGPYMIRESSLGGFPYSLGTAGNITSGYISGISTSYYYFYSWDVTTTCTSSPRQSIVATVDATGCPSLATGEVIANKNNVKAYPNPFTDVLNISDVSNVKSISVIDISGKLVKTFDKPESTLHLGGLNSGMYLVVLNMKDGSKQTIKAIKK</sequence>
<dbReference type="CDD" id="cd00063">
    <property type="entry name" value="FN3"/>
    <property type="match status" value="1"/>
</dbReference>
<evidence type="ECO:0000313" key="4">
    <source>
        <dbReference type="EMBL" id="SIO29683.1"/>
    </source>
</evidence>
<evidence type="ECO:0000313" key="5">
    <source>
        <dbReference type="Proteomes" id="UP000184782"/>
    </source>
</evidence>
<dbReference type="InterPro" id="IPR026444">
    <property type="entry name" value="Secre_tail"/>
</dbReference>
<protein>
    <submittedName>
        <fullName evidence="4">Por secretion system C-terminal sorting domain-containing protein</fullName>
    </submittedName>
</protein>
<dbReference type="STRING" id="59733.SAMN05421769_3291"/>
<dbReference type="SUPFAM" id="SSF49265">
    <property type="entry name" value="Fibronectin type III"/>
    <property type="match status" value="2"/>
</dbReference>
<evidence type="ECO:0000259" key="3">
    <source>
        <dbReference type="PROSITE" id="PS50853"/>
    </source>
</evidence>
<dbReference type="Gene3D" id="2.60.40.10">
    <property type="entry name" value="Immunoglobulins"/>
    <property type="match status" value="5"/>
</dbReference>
<dbReference type="Pfam" id="PF18962">
    <property type="entry name" value="Por_Secre_tail"/>
    <property type="match status" value="1"/>
</dbReference>
<proteinExistence type="predicted"/>
<feature type="signal peptide" evidence="2">
    <location>
        <begin position="1"/>
        <end position="18"/>
    </location>
</feature>
<dbReference type="NCBIfam" id="TIGR04183">
    <property type="entry name" value="Por_Secre_tail"/>
    <property type="match status" value="1"/>
</dbReference>
<organism evidence="4 5">
    <name type="scientific">Chryseobacterium scophthalmum</name>
    <dbReference type="NCBI Taxonomy" id="59733"/>
    <lineage>
        <taxon>Bacteria</taxon>
        <taxon>Pseudomonadati</taxon>
        <taxon>Bacteroidota</taxon>
        <taxon>Flavobacteriia</taxon>
        <taxon>Flavobacteriales</taxon>
        <taxon>Weeksellaceae</taxon>
        <taxon>Chryseobacterium group</taxon>
        <taxon>Chryseobacterium</taxon>
    </lineage>
</organism>
<gene>
    <name evidence="4" type="ORF">SAMN05421769_3291</name>
</gene>
<dbReference type="OrthoDB" id="9813840at2"/>
<keyword evidence="5" id="KW-1185">Reference proteome</keyword>
<feature type="domain" description="Fibronectin type-III" evidence="3">
    <location>
        <begin position="821"/>
        <end position="922"/>
    </location>
</feature>
<evidence type="ECO:0000256" key="1">
    <source>
        <dbReference type="ARBA" id="ARBA00022729"/>
    </source>
</evidence>